<dbReference type="InterPro" id="IPR036291">
    <property type="entry name" value="NAD(P)-bd_dom_sf"/>
</dbReference>
<evidence type="ECO:0000259" key="1">
    <source>
        <dbReference type="SMART" id="SM00881"/>
    </source>
</evidence>
<dbReference type="RefSeq" id="WP_282201153.1">
    <property type="nucleotide sequence ID" value="NZ_BOQE01000001.1"/>
</dbReference>
<dbReference type="PANTHER" id="PTHR33303:SF2">
    <property type="entry name" value="COA-BINDING DOMAIN-CONTAINING PROTEIN"/>
    <property type="match status" value="1"/>
</dbReference>
<gene>
    <name evidence="2" type="ORF">DNHGIG_38090</name>
</gene>
<reference evidence="2" key="1">
    <citation type="journal article" date="2023" name="Int. J. Syst. Evol. Microbiol.">
        <title>Collibacillus ludicampi gen. nov., sp. nov., a new soil bacterium of the family Alicyclobacillaceae.</title>
        <authorList>
            <person name="Jojima T."/>
            <person name="Ioku Y."/>
            <person name="Fukuta Y."/>
            <person name="Shirasaka N."/>
            <person name="Matsumura Y."/>
            <person name="Mori M."/>
        </authorList>
    </citation>
    <scope>NUCLEOTIDE SEQUENCE</scope>
    <source>
        <strain evidence="2">TP075</strain>
    </source>
</reference>
<organism evidence="2 3">
    <name type="scientific">Collibacillus ludicampi</name>
    <dbReference type="NCBI Taxonomy" id="2771369"/>
    <lineage>
        <taxon>Bacteria</taxon>
        <taxon>Bacillati</taxon>
        <taxon>Bacillota</taxon>
        <taxon>Bacilli</taxon>
        <taxon>Bacillales</taxon>
        <taxon>Alicyclobacillaceae</taxon>
        <taxon>Collibacillus</taxon>
    </lineage>
</organism>
<name>A0AAV4LK71_9BACL</name>
<dbReference type="PANTHER" id="PTHR33303">
    <property type="entry name" value="CYTOPLASMIC PROTEIN-RELATED"/>
    <property type="match status" value="1"/>
</dbReference>
<dbReference type="SUPFAM" id="SSF51735">
    <property type="entry name" value="NAD(P)-binding Rossmann-fold domains"/>
    <property type="match status" value="1"/>
</dbReference>
<dbReference type="AlphaFoldDB" id="A0AAV4LK71"/>
<feature type="domain" description="CoA-binding" evidence="1">
    <location>
        <begin position="14"/>
        <end position="108"/>
    </location>
</feature>
<proteinExistence type="predicted"/>
<dbReference type="InterPro" id="IPR003781">
    <property type="entry name" value="CoA-bd"/>
</dbReference>
<dbReference type="Gene3D" id="3.40.50.720">
    <property type="entry name" value="NAD(P)-binding Rossmann-like Domain"/>
    <property type="match status" value="1"/>
</dbReference>
<dbReference type="SMART" id="SM00881">
    <property type="entry name" value="CoA_binding"/>
    <property type="match status" value="1"/>
</dbReference>
<sequence>MYSNPPDEVLVNVLRDAKAIAVVGLSDDPHKASYEVGSYLQSQGYQLVPVNPNIRETLGRKTCPSLQDVQGPVDIVDVFRRSEKVAEIVDDVLAMDPKPKMVWLQKGVVNDEAMNRLQDAGIIGVQDACLKVEHFRLLGKEKI</sequence>
<keyword evidence="3" id="KW-1185">Reference proteome</keyword>
<evidence type="ECO:0000313" key="3">
    <source>
        <dbReference type="Proteomes" id="UP001057291"/>
    </source>
</evidence>
<evidence type="ECO:0000313" key="2">
    <source>
        <dbReference type="EMBL" id="GIM48260.1"/>
    </source>
</evidence>
<accession>A0AAV4LK71</accession>
<dbReference type="EMBL" id="BOQE01000001">
    <property type="protein sequence ID" value="GIM48260.1"/>
    <property type="molecule type" value="Genomic_DNA"/>
</dbReference>
<dbReference type="Pfam" id="PF13380">
    <property type="entry name" value="CoA_binding_2"/>
    <property type="match status" value="1"/>
</dbReference>
<protein>
    <submittedName>
        <fullName evidence="2">CoA-binding protein</fullName>
    </submittedName>
</protein>
<dbReference type="Proteomes" id="UP001057291">
    <property type="component" value="Unassembled WGS sequence"/>
</dbReference>
<comment type="caution">
    <text evidence="2">The sequence shown here is derived from an EMBL/GenBank/DDBJ whole genome shotgun (WGS) entry which is preliminary data.</text>
</comment>